<keyword evidence="2" id="KW-1185">Reference proteome</keyword>
<accession>A0ABN3A7R9</accession>
<gene>
    <name evidence="1" type="ORF">GCM10009844_43310</name>
</gene>
<dbReference type="EMBL" id="BAAAQR010000018">
    <property type="protein sequence ID" value="GAA2155768.1"/>
    <property type="molecule type" value="Genomic_DNA"/>
</dbReference>
<name>A0ABN3A7R9_9ACTN</name>
<evidence type="ECO:0000313" key="1">
    <source>
        <dbReference type="EMBL" id="GAA2155768.1"/>
    </source>
</evidence>
<evidence type="ECO:0000313" key="2">
    <source>
        <dbReference type="Proteomes" id="UP001501771"/>
    </source>
</evidence>
<dbReference type="Proteomes" id="UP001501771">
    <property type="component" value="Unassembled WGS sequence"/>
</dbReference>
<protein>
    <submittedName>
        <fullName evidence="1">Uncharacterized protein</fullName>
    </submittedName>
</protein>
<organism evidence="1 2">
    <name type="scientific">Nocardioides koreensis</name>
    <dbReference type="NCBI Taxonomy" id="433651"/>
    <lineage>
        <taxon>Bacteria</taxon>
        <taxon>Bacillati</taxon>
        <taxon>Actinomycetota</taxon>
        <taxon>Actinomycetes</taxon>
        <taxon>Propionibacteriales</taxon>
        <taxon>Nocardioidaceae</taxon>
        <taxon>Nocardioides</taxon>
    </lineage>
</organism>
<proteinExistence type="predicted"/>
<sequence>MSVRVVRPCLDHESERLCEGWPVFRKQPPITAFVAAALDAAFEQSPFDAGHTGERWHGAADPSEQSWPSGPGDVLWCASYDELQSAHPGLPQSHDQENEPVRCVDFKLEFDQRGTLVLADLEDYSLAETFRMLGMDHEAEVAAGLIGGTAKDVCQVLSSLIATLLERTT</sequence>
<comment type="caution">
    <text evidence="1">The sequence shown here is derived from an EMBL/GenBank/DDBJ whole genome shotgun (WGS) entry which is preliminary data.</text>
</comment>
<reference evidence="1 2" key="1">
    <citation type="journal article" date="2019" name="Int. J. Syst. Evol. Microbiol.">
        <title>The Global Catalogue of Microorganisms (GCM) 10K type strain sequencing project: providing services to taxonomists for standard genome sequencing and annotation.</title>
        <authorList>
            <consortium name="The Broad Institute Genomics Platform"/>
            <consortium name="The Broad Institute Genome Sequencing Center for Infectious Disease"/>
            <person name="Wu L."/>
            <person name="Ma J."/>
        </authorList>
    </citation>
    <scope>NUCLEOTIDE SEQUENCE [LARGE SCALE GENOMIC DNA]</scope>
    <source>
        <strain evidence="1 2">JCM 16022</strain>
    </source>
</reference>